<dbReference type="InterPro" id="IPR002466">
    <property type="entry name" value="A_deamin"/>
</dbReference>
<evidence type="ECO:0000256" key="1">
    <source>
        <dbReference type="SAM" id="Phobius"/>
    </source>
</evidence>
<dbReference type="GO" id="GO:0003723">
    <property type="term" value="F:RNA binding"/>
    <property type="evidence" value="ECO:0007669"/>
    <property type="project" value="InterPro"/>
</dbReference>
<reference evidence="3 4" key="1">
    <citation type="journal article" date="2021" name="Commun. Biol.">
        <title>The genome of Shorea leprosula (Dipterocarpaceae) highlights the ecological relevance of drought in aseasonal tropical rainforests.</title>
        <authorList>
            <person name="Ng K.K.S."/>
            <person name="Kobayashi M.J."/>
            <person name="Fawcett J.A."/>
            <person name="Hatakeyama M."/>
            <person name="Paape T."/>
            <person name="Ng C.H."/>
            <person name="Ang C.C."/>
            <person name="Tnah L.H."/>
            <person name="Lee C.T."/>
            <person name="Nishiyama T."/>
            <person name="Sese J."/>
            <person name="O'Brien M.J."/>
            <person name="Copetti D."/>
            <person name="Mohd Noor M.I."/>
            <person name="Ong R.C."/>
            <person name="Putra M."/>
            <person name="Sireger I.Z."/>
            <person name="Indrioko S."/>
            <person name="Kosugi Y."/>
            <person name="Izuno A."/>
            <person name="Isagi Y."/>
            <person name="Lee S.L."/>
            <person name="Shimizu K.K."/>
        </authorList>
    </citation>
    <scope>NUCLEOTIDE SEQUENCE [LARGE SCALE GENOMIC DNA]</scope>
    <source>
        <strain evidence="3">214</strain>
    </source>
</reference>
<dbReference type="SMART" id="SM00552">
    <property type="entry name" value="ADEAMc"/>
    <property type="match status" value="1"/>
</dbReference>
<dbReference type="Pfam" id="PF05686">
    <property type="entry name" value="Glyco_transf_90"/>
    <property type="match status" value="1"/>
</dbReference>
<keyword evidence="1" id="KW-1133">Transmembrane helix</keyword>
<feature type="domain" description="A to I editase" evidence="2">
    <location>
        <begin position="322"/>
        <end position="500"/>
    </location>
</feature>
<evidence type="ECO:0000313" key="3">
    <source>
        <dbReference type="EMBL" id="GKU88195.1"/>
    </source>
</evidence>
<dbReference type="EMBL" id="BPVZ01000002">
    <property type="protein sequence ID" value="GKU88195.1"/>
    <property type="molecule type" value="Genomic_DNA"/>
</dbReference>
<dbReference type="AlphaFoldDB" id="A0AAV5HT61"/>
<dbReference type="SMART" id="SM00672">
    <property type="entry name" value="CAP10"/>
    <property type="match status" value="1"/>
</dbReference>
<keyword evidence="4" id="KW-1185">Reference proteome</keyword>
<organism evidence="3 4">
    <name type="scientific">Rubroshorea leprosula</name>
    <dbReference type="NCBI Taxonomy" id="152421"/>
    <lineage>
        <taxon>Eukaryota</taxon>
        <taxon>Viridiplantae</taxon>
        <taxon>Streptophyta</taxon>
        <taxon>Embryophyta</taxon>
        <taxon>Tracheophyta</taxon>
        <taxon>Spermatophyta</taxon>
        <taxon>Magnoliopsida</taxon>
        <taxon>eudicotyledons</taxon>
        <taxon>Gunneridae</taxon>
        <taxon>Pentapetalae</taxon>
        <taxon>rosids</taxon>
        <taxon>malvids</taxon>
        <taxon>Malvales</taxon>
        <taxon>Dipterocarpaceae</taxon>
        <taxon>Rubroshorea</taxon>
    </lineage>
</organism>
<keyword evidence="1" id="KW-0812">Transmembrane</keyword>
<dbReference type="PANTHER" id="PTHR12203:SF74">
    <property type="entry name" value="GLYCOSYLTRANSFERASE"/>
    <property type="match status" value="1"/>
</dbReference>
<name>A0AAV5HT61_9ROSI</name>
<dbReference type="Pfam" id="PF02137">
    <property type="entry name" value="A_deamin"/>
    <property type="match status" value="1"/>
</dbReference>
<sequence>MIWKRNSEKNQSRCCNGTDFQRILPTGIHCFSGRRERAVIIFLFIFVASILSGDIYRKLIIHSNSIRSGVEKTEFPLQCNTGKQTQECPMDYPTTHNPANIPDPKSSIICPSYYRWIHEDLRPWKDTGITRDMVKEARKTAHFRLVIKNGKAYVEKYKKSVPTRDVVTLWGILQLLRWYPGRLPDLELMFGCGDLPVVPSHKFKGPKARPPPLFRYCSDERSLDIVFPDWSFWGWAETNIRPWKDLLENIKQGNNRTTWKERAPYAYWRGNPSMAVTRQDLMKCNTSDKNDWNTHLYIQLFHDFWPSAIRLMAVFSELEVVALGTGTKCIGRSLLSPRGDIVNDSHAEIIARRALLRLFYAEIKRINDVLNKHGHKQLQDDDMESSFLQLDPEDPGHGKYKLRVGWKLHLYISQLPCGGASLSLQLPVRRNTSAEEAESPSSMALNHCSTLNLLEASKGNNGDGTQLFGLVQRKPGRGDMTLSVSCSDKISRWNVVGVQGLAEKNTRPWKNTLKDIKESNKRIKWKDRLPYACWSGETTFARIKRDLVMK</sequence>
<gene>
    <name evidence="3" type="ORF">SLEP1_g2489</name>
</gene>
<dbReference type="PROSITE" id="PS50141">
    <property type="entry name" value="A_DEAMIN_EDITASE"/>
    <property type="match status" value="1"/>
</dbReference>
<proteinExistence type="predicted"/>
<evidence type="ECO:0000259" key="2">
    <source>
        <dbReference type="PROSITE" id="PS50141"/>
    </source>
</evidence>
<dbReference type="Proteomes" id="UP001054252">
    <property type="component" value="Unassembled WGS sequence"/>
</dbReference>
<comment type="caution">
    <text evidence="3">The sequence shown here is derived from an EMBL/GenBank/DDBJ whole genome shotgun (WGS) entry which is preliminary data.</text>
</comment>
<dbReference type="PANTHER" id="PTHR12203">
    <property type="entry name" value="KDEL LYS-ASP-GLU-LEU CONTAINING - RELATED"/>
    <property type="match status" value="1"/>
</dbReference>
<dbReference type="GO" id="GO:0004000">
    <property type="term" value="F:adenosine deaminase activity"/>
    <property type="evidence" value="ECO:0007669"/>
    <property type="project" value="InterPro"/>
</dbReference>
<accession>A0AAV5HT61</accession>
<dbReference type="InterPro" id="IPR051091">
    <property type="entry name" value="O-Glucosyltr/Glycosyltrsf_90"/>
</dbReference>
<evidence type="ECO:0000313" key="4">
    <source>
        <dbReference type="Proteomes" id="UP001054252"/>
    </source>
</evidence>
<dbReference type="InterPro" id="IPR006598">
    <property type="entry name" value="CAP10"/>
</dbReference>
<keyword evidence="1" id="KW-0472">Membrane</keyword>
<dbReference type="GO" id="GO:0006396">
    <property type="term" value="P:RNA processing"/>
    <property type="evidence" value="ECO:0007669"/>
    <property type="project" value="InterPro"/>
</dbReference>
<protein>
    <recommendedName>
        <fullName evidence="2">A to I editase domain-containing protein</fullName>
    </recommendedName>
</protein>
<feature type="transmembrane region" description="Helical" evidence="1">
    <location>
        <begin position="38"/>
        <end position="56"/>
    </location>
</feature>